<reference evidence="3" key="1">
    <citation type="submission" date="2021-02" db="EMBL/GenBank/DDBJ databases">
        <authorList>
            <person name="Nowell W R."/>
        </authorList>
    </citation>
    <scope>NUCLEOTIDE SEQUENCE</scope>
</reference>
<feature type="transmembrane region" description="Helical" evidence="1">
    <location>
        <begin position="425"/>
        <end position="446"/>
    </location>
</feature>
<organism evidence="3 4">
    <name type="scientific">Adineta steineri</name>
    <dbReference type="NCBI Taxonomy" id="433720"/>
    <lineage>
        <taxon>Eukaryota</taxon>
        <taxon>Metazoa</taxon>
        <taxon>Spiralia</taxon>
        <taxon>Gnathifera</taxon>
        <taxon>Rotifera</taxon>
        <taxon>Eurotatoria</taxon>
        <taxon>Bdelloidea</taxon>
        <taxon>Adinetida</taxon>
        <taxon>Adinetidae</taxon>
        <taxon>Adineta</taxon>
    </lineage>
</organism>
<evidence type="ECO:0000259" key="2">
    <source>
        <dbReference type="Pfam" id="PF05551"/>
    </source>
</evidence>
<evidence type="ECO:0000256" key="1">
    <source>
        <dbReference type="SAM" id="Phobius"/>
    </source>
</evidence>
<keyword evidence="1" id="KW-1133">Transmembrane helix</keyword>
<evidence type="ECO:0000313" key="3">
    <source>
        <dbReference type="EMBL" id="CAF1567567.1"/>
    </source>
</evidence>
<proteinExistence type="predicted"/>
<dbReference type="Gene3D" id="3.90.75.10">
    <property type="entry name" value="Homing Intron 3 (I-ppo) Encoded Endonuclease, Chain A"/>
    <property type="match status" value="1"/>
</dbReference>
<accession>A0A815Y8L4</accession>
<dbReference type="AlphaFoldDB" id="A0A815Y8L4"/>
<dbReference type="InterPro" id="IPR044930">
    <property type="entry name" value="Homing_endonuclease_His-Me"/>
</dbReference>
<dbReference type="Pfam" id="PF05551">
    <property type="entry name" value="zf-His_Me_endon"/>
    <property type="match status" value="1"/>
</dbReference>
<evidence type="ECO:0000313" key="4">
    <source>
        <dbReference type="Proteomes" id="UP000663832"/>
    </source>
</evidence>
<feature type="domain" description="Zinc-binding loop region of homing endonuclease" evidence="2">
    <location>
        <begin position="183"/>
        <end position="271"/>
    </location>
</feature>
<dbReference type="EMBL" id="CAJNOM010000819">
    <property type="protein sequence ID" value="CAF1567567.1"/>
    <property type="molecule type" value="Genomic_DNA"/>
</dbReference>
<dbReference type="GO" id="GO:0004519">
    <property type="term" value="F:endonuclease activity"/>
    <property type="evidence" value="ECO:0007669"/>
    <property type="project" value="InterPro"/>
</dbReference>
<dbReference type="InterPro" id="IPR044925">
    <property type="entry name" value="His-Me_finger_sf"/>
</dbReference>
<dbReference type="Proteomes" id="UP000663832">
    <property type="component" value="Unassembled WGS sequence"/>
</dbReference>
<name>A0A815Y8L4_9BILA</name>
<dbReference type="SUPFAM" id="SSF54060">
    <property type="entry name" value="His-Me finger endonucleases"/>
    <property type="match status" value="1"/>
</dbReference>
<keyword evidence="4" id="KW-1185">Reference proteome</keyword>
<dbReference type="InterPro" id="IPR008704">
    <property type="entry name" value="Endonuclease_Zinc-binding_loop"/>
</dbReference>
<sequence>MSTVDASYYNEKNRRWTRFGTSYIKRLMKNSPCPTDAEKEKIQRDTELSLKIINRKTCTTQSKKQKKIVAIEVNEEKRCAGQHFLHIISTNDVIRLYDSMVEKDNYIKFIISDHATPRLTKKQIEIMTGTKPHDGPYFVKWLSCFVSETDILSPYRQSLYIARNTTTYTDFQRQITKTCKKFKTCNIALLKYHVALRSKEEDLPVLSTGRGSMHASHLYDSMHCISKEHIVVGSMEVNQSRRDCGGITLSITPATTTSTPHIKMATPCRHSINYKDSHSDDFLYNRFYSLDILINISKKYLTVKGVELVSVCVVYLYVNENFIFETPAAVYLRNKESVKLHFPLLLMTGLVYLILMIIFVYQILILHRQNNTESINQHHETVVSLLKNITSDEINCYYCIKNHTSHGQVKMILQLYENVVDQNKILNYVRSVLNAFGIFNLLIVLIKYCSS</sequence>
<protein>
    <recommendedName>
        <fullName evidence="2">Zinc-binding loop region of homing endonuclease domain-containing protein</fullName>
    </recommendedName>
</protein>
<keyword evidence="1" id="KW-0472">Membrane</keyword>
<comment type="caution">
    <text evidence="3">The sequence shown here is derived from an EMBL/GenBank/DDBJ whole genome shotgun (WGS) entry which is preliminary data.</text>
</comment>
<gene>
    <name evidence="3" type="ORF">QVE165_LOCUS48481</name>
</gene>
<feature type="transmembrane region" description="Helical" evidence="1">
    <location>
        <begin position="342"/>
        <end position="364"/>
    </location>
</feature>
<keyword evidence="1" id="KW-0812">Transmembrane</keyword>